<accession>A0A382HKJ2</accession>
<dbReference type="GO" id="GO:0047617">
    <property type="term" value="F:fatty acyl-CoA hydrolase activity"/>
    <property type="evidence" value="ECO:0007669"/>
    <property type="project" value="InterPro"/>
</dbReference>
<name>A0A382HKJ2_9ZZZZ</name>
<dbReference type="Pfam" id="PF03061">
    <property type="entry name" value="4HBT"/>
    <property type="match status" value="1"/>
</dbReference>
<proteinExistence type="inferred from homology"/>
<feature type="domain" description="Thioesterase" evidence="3">
    <location>
        <begin position="62"/>
        <end position="134"/>
    </location>
</feature>
<comment type="similarity">
    <text evidence="1">Belongs to the thioesterase PaaI family.</text>
</comment>
<dbReference type="PANTHER" id="PTHR21660">
    <property type="entry name" value="THIOESTERASE SUPERFAMILY MEMBER-RELATED"/>
    <property type="match status" value="1"/>
</dbReference>
<dbReference type="InterPro" id="IPR039298">
    <property type="entry name" value="ACOT13"/>
</dbReference>
<evidence type="ECO:0000256" key="2">
    <source>
        <dbReference type="ARBA" id="ARBA00022801"/>
    </source>
</evidence>
<dbReference type="EMBL" id="UINC01061780">
    <property type="protein sequence ID" value="SVB87709.1"/>
    <property type="molecule type" value="Genomic_DNA"/>
</dbReference>
<evidence type="ECO:0000256" key="1">
    <source>
        <dbReference type="ARBA" id="ARBA00008324"/>
    </source>
</evidence>
<organism evidence="4">
    <name type="scientific">marine metagenome</name>
    <dbReference type="NCBI Taxonomy" id="408172"/>
    <lineage>
        <taxon>unclassified sequences</taxon>
        <taxon>metagenomes</taxon>
        <taxon>ecological metagenomes</taxon>
    </lineage>
</organism>
<dbReference type="InterPro" id="IPR006683">
    <property type="entry name" value="Thioestr_dom"/>
</dbReference>
<dbReference type="AlphaFoldDB" id="A0A382HKJ2"/>
<reference evidence="4" key="1">
    <citation type="submission" date="2018-05" db="EMBL/GenBank/DDBJ databases">
        <authorList>
            <person name="Lanie J.A."/>
            <person name="Ng W.-L."/>
            <person name="Kazmierczak K.M."/>
            <person name="Andrzejewski T.M."/>
            <person name="Davidsen T.M."/>
            <person name="Wayne K.J."/>
            <person name="Tettelin H."/>
            <person name="Glass J.I."/>
            <person name="Rusch D."/>
            <person name="Podicherti R."/>
            <person name="Tsui H.-C.T."/>
            <person name="Winkler M.E."/>
        </authorList>
    </citation>
    <scope>NUCLEOTIDE SEQUENCE</scope>
</reference>
<keyword evidence="2" id="KW-0378">Hydrolase</keyword>
<evidence type="ECO:0000259" key="3">
    <source>
        <dbReference type="Pfam" id="PF03061"/>
    </source>
</evidence>
<protein>
    <recommendedName>
        <fullName evidence="3">Thioesterase domain-containing protein</fullName>
    </recommendedName>
</protein>
<evidence type="ECO:0000313" key="4">
    <source>
        <dbReference type="EMBL" id="SVB87709.1"/>
    </source>
</evidence>
<dbReference type="InterPro" id="IPR029069">
    <property type="entry name" value="HotDog_dom_sf"/>
</dbReference>
<sequence>MTASRSTGLDLQIHNPAFIESMVGRKSDTCIDGFLGIRHEEMSAGRLVAGFDVEDQHLSFIGNMHGGCLAALCDHCLGVVLYPVMPPGSWAATTEFKVNYLKPVSEGTCRATVTIEAMTKRSAVVSIRVENVTDDGTRLVALAQGTCTVKLAEERPD</sequence>
<gene>
    <name evidence="4" type="ORF">METZ01_LOCUS240563</name>
</gene>
<dbReference type="InterPro" id="IPR003736">
    <property type="entry name" value="PAAI_dom"/>
</dbReference>
<dbReference type="NCBIfam" id="TIGR00369">
    <property type="entry name" value="unchar_dom_1"/>
    <property type="match status" value="1"/>
</dbReference>
<dbReference type="PANTHER" id="PTHR21660:SF1">
    <property type="entry name" value="ACYL-COENZYME A THIOESTERASE 13"/>
    <property type="match status" value="1"/>
</dbReference>
<dbReference type="CDD" id="cd03443">
    <property type="entry name" value="PaaI_thioesterase"/>
    <property type="match status" value="1"/>
</dbReference>
<dbReference type="Gene3D" id="3.10.129.10">
    <property type="entry name" value="Hotdog Thioesterase"/>
    <property type="match status" value="1"/>
</dbReference>
<dbReference type="SUPFAM" id="SSF54637">
    <property type="entry name" value="Thioesterase/thiol ester dehydrase-isomerase"/>
    <property type="match status" value="1"/>
</dbReference>